<sequence length="259" mass="29455">MRKFLLTLSIGFPLLFSSNLYAAQSVKVMADEAYPPYSYKQDGKMTGIYTDVLSVIFAKMTDFNIKIEGIPWKRGLKSMEAGDGFALYPPYKREDRPYMDYTAPILAEESAAYCDEKILSKARPKWPEDYYNLRIGNNSGFAVGGAVFDRAVQDGLIKLSEAKGNAKNLLKLINGRIDCYINDALSIEWELNQLKQKGKYKGSGIVRGATISGEFGYLGFTKKADKYTYLEKFKEQYHKYLDEMKTNGEIDKIIKKYTQ</sequence>
<evidence type="ECO:0000256" key="2">
    <source>
        <dbReference type="ARBA" id="ARBA00022729"/>
    </source>
</evidence>
<evidence type="ECO:0000313" key="5">
    <source>
        <dbReference type="EMBL" id="NYZ68707.1"/>
    </source>
</evidence>
<evidence type="ECO:0000256" key="1">
    <source>
        <dbReference type="ARBA" id="ARBA00010333"/>
    </source>
</evidence>
<evidence type="ECO:0000259" key="4">
    <source>
        <dbReference type="SMART" id="SM00062"/>
    </source>
</evidence>
<name>A0A853IGX4_9GAMM</name>
<dbReference type="SMART" id="SM00062">
    <property type="entry name" value="PBPb"/>
    <property type="match status" value="1"/>
</dbReference>
<dbReference type="EMBL" id="JACCKB010000048">
    <property type="protein sequence ID" value="NYZ68707.1"/>
    <property type="molecule type" value="Genomic_DNA"/>
</dbReference>
<keyword evidence="2 3" id="KW-0732">Signal</keyword>
<dbReference type="SUPFAM" id="SSF53850">
    <property type="entry name" value="Periplasmic binding protein-like II"/>
    <property type="match status" value="1"/>
</dbReference>
<dbReference type="Gene3D" id="3.40.190.10">
    <property type="entry name" value="Periplasmic binding protein-like II"/>
    <property type="match status" value="2"/>
</dbReference>
<dbReference type="InterPro" id="IPR001638">
    <property type="entry name" value="Solute-binding_3/MltF_N"/>
</dbReference>
<evidence type="ECO:0000313" key="6">
    <source>
        <dbReference type="Proteomes" id="UP000569732"/>
    </source>
</evidence>
<protein>
    <submittedName>
        <fullName evidence="5">Transporter substrate-binding domain-containing protein</fullName>
    </submittedName>
</protein>
<dbReference type="Pfam" id="PF00497">
    <property type="entry name" value="SBP_bac_3"/>
    <property type="match status" value="1"/>
</dbReference>
<gene>
    <name evidence="5" type="ORF">H0A36_22070</name>
</gene>
<dbReference type="AlphaFoldDB" id="A0A853IGX4"/>
<accession>A0A853IGX4</accession>
<dbReference type="PANTHER" id="PTHR35936">
    <property type="entry name" value="MEMBRANE-BOUND LYTIC MUREIN TRANSGLYCOSYLASE F"/>
    <property type="match status" value="1"/>
</dbReference>
<feature type="signal peptide" evidence="3">
    <location>
        <begin position="1"/>
        <end position="22"/>
    </location>
</feature>
<proteinExistence type="inferred from homology"/>
<dbReference type="PANTHER" id="PTHR35936:SF25">
    <property type="entry name" value="ABC TRANSPORTER SUBSTRATE-BINDING PROTEIN"/>
    <property type="match status" value="1"/>
</dbReference>
<comment type="caution">
    <text evidence="5">The sequence shown here is derived from an EMBL/GenBank/DDBJ whole genome shotgun (WGS) entry which is preliminary data.</text>
</comment>
<evidence type="ECO:0000256" key="3">
    <source>
        <dbReference type="SAM" id="SignalP"/>
    </source>
</evidence>
<keyword evidence="6" id="KW-1185">Reference proteome</keyword>
<feature type="domain" description="Solute-binding protein family 3/N-terminal" evidence="4">
    <location>
        <begin position="25"/>
        <end position="258"/>
    </location>
</feature>
<feature type="chain" id="PRO_5032309084" evidence="3">
    <location>
        <begin position="23"/>
        <end position="259"/>
    </location>
</feature>
<organism evidence="5 6">
    <name type="scientific">Spartinivicinus marinus</name>
    <dbReference type="NCBI Taxonomy" id="2994442"/>
    <lineage>
        <taxon>Bacteria</taxon>
        <taxon>Pseudomonadati</taxon>
        <taxon>Pseudomonadota</taxon>
        <taxon>Gammaproteobacteria</taxon>
        <taxon>Oceanospirillales</taxon>
        <taxon>Zooshikellaceae</taxon>
        <taxon>Spartinivicinus</taxon>
    </lineage>
</organism>
<dbReference type="Proteomes" id="UP000569732">
    <property type="component" value="Unassembled WGS sequence"/>
</dbReference>
<reference evidence="5 6" key="1">
    <citation type="submission" date="2020-07" db="EMBL/GenBank/DDBJ databases">
        <title>Endozoicomonas sp. nov., isolated from sediment.</title>
        <authorList>
            <person name="Gu T."/>
        </authorList>
    </citation>
    <scope>NUCLEOTIDE SEQUENCE [LARGE SCALE GENOMIC DNA]</scope>
    <source>
        <strain evidence="5 6">SM1973</strain>
    </source>
</reference>
<comment type="similarity">
    <text evidence="1">Belongs to the bacterial solute-binding protein 3 family.</text>
</comment>